<gene>
    <name evidence="3" type="ORF">SAMN05444959_101514</name>
</gene>
<keyword evidence="4" id="KW-1185">Reference proteome</keyword>
<sequence>MTASPQVLKFEKEIRDRKSNYDNLEQVAAAVRENLESWGMSFTEQMISDLDEAVERVRATEQDVVILRKNSIIADREKWYDGPRGNDRHWPALHAYLLNTKGWAEETIRSLDEASNEVVSLLDNPAKEQFRCRGLVVGYVQSGKTANMTAVMAKAVDAGYNLIIVLGGVTNKLRKQTQDRFAKDVVGRHRHLWELYTTSDETGDFSHPANGAFTMPHEGHAQLIVMKKEVSRLSALCKTISKTPKIVMDRLKVLLIDDECDQASVNSSRGDFDMTRINEAIRQVLAVLPAVSYVGYTATPFANVFIDPFPYNQDELDDLYPADFITALEKPIGYFGAEEVFGSDSAEEENEGRDMVRLLDKDDPDLIRPTRNDEKESFRPAMTQSLQNAIMWFLASCAIRRSRGDQDKHMSMLVHSSQYVAQHDYMSALISDWIERHGPEIVSGTGEIGSRFDKLYLDEVERTAPSGKERIPESLETVRRYLPDVLEALTFPVENGKSVRRLDYENGPVTCIVVGGTVLARGLTLEGLSVSYFLRTSKQYDTLLQMGRWFGYRPGYDDLPRLWTTADLIANFRALARIEEEIRENIAEYKRRNLTPMQFAVKVRAIPGMAITSAAKMKHVHRTSMSYDGQHVQTIRFDHLKADVLRGNWRAAANLVDACFEEAADRSDEKGHVLFRQVPFETVRCFFVATEICAEHMDLKKPHLLGYLDEVEEILGPWNVAIMQPRSDTVSTKELGKLGQVRTIRRSRLAASPDHYADIKALMSKRDILVDAELGRIADFDGKEDWTNFKNLRPKVPLLLLYPINAKSPPKGSSKTRVALDAVEDVMGFGIVFPGQKDRSGGYFAVELDAPATDQFEEDELEEIGEPLESGDA</sequence>
<dbReference type="AlphaFoldDB" id="A0A239PME4"/>
<feature type="coiled-coil region" evidence="1">
    <location>
        <begin position="7"/>
        <end position="70"/>
    </location>
</feature>
<evidence type="ECO:0000256" key="1">
    <source>
        <dbReference type="SAM" id="Coils"/>
    </source>
</evidence>
<evidence type="ECO:0000259" key="2">
    <source>
        <dbReference type="Pfam" id="PF10593"/>
    </source>
</evidence>
<evidence type="ECO:0000313" key="4">
    <source>
        <dbReference type="Proteomes" id="UP000198307"/>
    </source>
</evidence>
<feature type="domain" description="Putative endonuclease Z1" evidence="2">
    <location>
        <begin position="385"/>
        <end position="607"/>
    </location>
</feature>
<reference evidence="3 4" key="1">
    <citation type="submission" date="2017-07" db="EMBL/GenBank/DDBJ databases">
        <authorList>
            <person name="Sun Z.S."/>
            <person name="Albrecht U."/>
            <person name="Echele G."/>
            <person name="Lee C.C."/>
        </authorList>
    </citation>
    <scope>NUCLEOTIDE SEQUENCE [LARGE SCALE GENOMIC DNA]</scope>
    <source>
        <strain evidence="3 4">DSM 14827</strain>
    </source>
</reference>
<evidence type="ECO:0000313" key="3">
    <source>
        <dbReference type="EMBL" id="SNT68951.1"/>
    </source>
</evidence>
<dbReference type="OrthoDB" id="436461at2"/>
<proteinExistence type="predicted"/>
<dbReference type="Pfam" id="PF10593">
    <property type="entry name" value="Z1"/>
    <property type="match status" value="1"/>
</dbReference>
<dbReference type="Proteomes" id="UP000198307">
    <property type="component" value="Unassembled WGS sequence"/>
</dbReference>
<dbReference type="EMBL" id="FZQB01000001">
    <property type="protein sequence ID" value="SNT68951.1"/>
    <property type="molecule type" value="Genomic_DNA"/>
</dbReference>
<protein>
    <submittedName>
        <fullName evidence="3">Z1 domain-containing protein</fullName>
    </submittedName>
</protein>
<keyword evidence="1" id="KW-0175">Coiled coil</keyword>
<accession>A0A239PME4</accession>
<dbReference type="InterPro" id="IPR027417">
    <property type="entry name" value="P-loop_NTPase"/>
</dbReference>
<dbReference type="InterPro" id="IPR018310">
    <property type="entry name" value="Put_endonuclease_Z1-dom"/>
</dbReference>
<dbReference type="RefSeq" id="WP_089342817.1">
    <property type="nucleotide sequence ID" value="NZ_CP067129.1"/>
</dbReference>
<dbReference type="SUPFAM" id="SSF52540">
    <property type="entry name" value="P-loop containing nucleoside triphosphate hydrolases"/>
    <property type="match status" value="1"/>
</dbReference>
<name>A0A239PME4_9RHOB</name>
<organism evidence="3 4">
    <name type="scientific">Paracoccus seriniphilus</name>
    <dbReference type="NCBI Taxonomy" id="184748"/>
    <lineage>
        <taxon>Bacteria</taxon>
        <taxon>Pseudomonadati</taxon>
        <taxon>Pseudomonadota</taxon>
        <taxon>Alphaproteobacteria</taxon>
        <taxon>Rhodobacterales</taxon>
        <taxon>Paracoccaceae</taxon>
        <taxon>Paracoccus</taxon>
    </lineage>
</organism>